<protein>
    <submittedName>
        <fullName evidence="7">Guanylate cyclase activator 1C</fullName>
    </submittedName>
</protein>
<reference evidence="8" key="1">
    <citation type="submission" date="2011-08" db="EMBL/GenBank/DDBJ databases">
        <title>The draft genome of Latimeria chalumnae.</title>
        <authorList>
            <person name="Di Palma F."/>
            <person name="Alfoldi J."/>
            <person name="Johnson J."/>
            <person name="Berlin A."/>
            <person name="Gnerre S."/>
            <person name="Jaffe D."/>
            <person name="MacCallum I."/>
            <person name="Young S."/>
            <person name="Walker B.J."/>
            <person name="Lander E."/>
            <person name="Lindblad-Toh K."/>
        </authorList>
    </citation>
    <scope>NUCLEOTIDE SEQUENCE [LARGE SCALE GENOMIC DNA]</scope>
    <source>
        <strain evidence="8">Wild caught</strain>
    </source>
</reference>
<evidence type="ECO:0000259" key="6">
    <source>
        <dbReference type="PROSITE" id="PS50222"/>
    </source>
</evidence>
<dbReference type="InterPro" id="IPR002048">
    <property type="entry name" value="EF_hand_dom"/>
</dbReference>
<evidence type="ECO:0000256" key="5">
    <source>
        <dbReference type="ARBA" id="ARBA00023288"/>
    </source>
</evidence>
<dbReference type="InParanoid" id="H3BBA8"/>
<dbReference type="Gene3D" id="1.10.238.10">
    <property type="entry name" value="EF-hand"/>
    <property type="match status" value="2"/>
</dbReference>
<evidence type="ECO:0000256" key="2">
    <source>
        <dbReference type="ARBA" id="ARBA00022723"/>
    </source>
</evidence>
<dbReference type="PROSITE" id="PS50222">
    <property type="entry name" value="EF_HAND_2"/>
    <property type="match status" value="3"/>
</dbReference>
<dbReference type="InterPro" id="IPR028846">
    <property type="entry name" value="Recoverin"/>
</dbReference>
<dbReference type="PANTHER" id="PTHR23055">
    <property type="entry name" value="CALCIUM BINDING PROTEINS"/>
    <property type="match status" value="1"/>
</dbReference>
<keyword evidence="1" id="KW-0519">Myristate</keyword>
<keyword evidence="4" id="KW-0106">Calcium</keyword>
<dbReference type="InterPro" id="IPR011992">
    <property type="entry name" value="EF-hand-dom_pair"/>
</dbReference>
<dbReference type="GO" id="GO:0008048">
    <property type="term" value="F:calcium sensitive guanylate cyclase activator activity"/>
    <property type="evidence" value="ECO:0007669"/>
    <property type="project" value="TreeGrafter"/>
</dbReference>
<evidence type="ECO:0000256" key="4">
    <source>
        <dbReference type="ARBA" id="ARBA00022837"/>
    </source>
</evidence>
<evidence type="ECO:0000313" key="8">
    <source>
        <dbReference type="Proteomes" id="UP000008672"/>
    </source>
</evidence>
<dbReference type="GO" id="GO:0001750">
    <property type="term" value="C:photoreceptor outer segment"/>
    <property type="evidence" value="ECO:0007669"/>
    <property type="project" value="UniProtKB-ARBA"/>
</dbReference>
<dbReference type="Proteomes" id="UP000008672">
    <property type="component" value="Unassembled WGS sequence"/>
</dbReference>
<gene>
    <name evidence="7" type="primary">GUCA1C</name>
</gene>
<dbReference type="Ensembl" id="ENSLACT00000019312.1">
    <property type="protein sequence ID" value="ENSLACP00000019179.1"/>
    <property type="gene ID" value="ENSLACG00000016872.1"/>
</dbReference>
<accession>H3BBA8</accession>
<dbReference type="PRINTS" id="PR00450">
    <property type="entry name" value="RECOVERIN"/>
</dbReference>
<keyword evidence="3" id="KW-0677">Repeat</keyword>
<keyword evidence="8" id="KW-1185">Reference proteome</keyword>
<dbReference type="Pfam" id="PF13499">
    <property type="entry name" value="EF-hand_7"/>
    <property type="match status" value="2"/>
</dbReference>
<dbReference type="eggNOG" id="KOG0044">
    <property type="taxonomic scope" value="Eukaryota"/>
</dbReference>
<dbReference type="STRING" id="7897.ENSLACP00000019179"/>
<feature type="domain" description="EF-hand" evidence="6">
    <location>
        <begin position="90"/>
        <end position="125"/>
    </location>
</feature>
<sequence length="191" mass="21714">MIGTSMGASGSSVDDSGATDKYYWHKKFMSRCPSGQLSLHEFKALLDLHSMNDEANQYVQQVFNMFDLNKDGFIDFTEYIAAISLVLRGRLDQKLKWCFKLYDANENGRIDKKEFLSIIKAIHAINCNSGMNPEEFTVKVFDKVNKNGDGELSLEEFIQGAESDQSFMDMITKILDLSNILKIIQNGRRQS</sequence>
<dbReference type="GO" id="GO:0005509">
    <property type="term" value="F:calcium ion binding"/>
    <property type="evidence" value="ECO:0007669"/>
    <property type="project" value="InterPro"/>
</dbReference>
<proteinExistence type="predicted"/>
<dbReference type="OMA" id="MHHYYSK"/>
<keyword evidence="5" id="KW-0449">Lipoprotein</keyword>
<feature type="domain" description="EF-hand" evidence="6">
    <location>
        <begin position="54"/>
        <end position="89"/>
    </location>
</feature>
<dbReference type="GeneTree" id="ENSGT00940000162847"/>
<dbReference type="InterPro" id="IPR018247">
    <property type="entry name" value="EF_Hand_1_Ca_BS"/>
</dbReference>
<dbReference type="AlphaFoldDB" id="H3BBA8"/>
<dbReference type="FunFam" id="1.10.238.10:FF:000052">
    <property type="entry name" value="Guanylate cyclase activator 1A"/>
    <property type="match status" value="1"/>
</dbReference>
<dbReference type="PROSITE" id="PS00018">
    <property type="entry name" value="EF_HAND_1"/>
    <property type="match status" value="2"/>
</dbReference>
<dbReference type="HOGENOM" id="CLU_072366_4_1_1"/>
<reference evidence="7" key="2">
    <citation type="submission" date="2025-08" db="UniProtKB">
        <authorList>
            <consortium name="Ensembl"/>
        </authorList>
    </citation>
    <scope>IDENTIFICATION</scope>
</reference>
<dbReference type="SUPFAM" id="SSF47473">
    <property type="entry name" value="EF-hand"/>
    <property type="match status" value="1"/>
</dbReference>
<organism evidence="7 8">
    <name type="scientific">Latimeria chalumnae</name>
    <name type="common">Coelacanth</name>
    <dbReference type="NCBI Taxonomy" id="7897"/>
    <lineage>
        <taxon>Eukaryota</taxon>
        <taxon>Metazoa</taxon>
        <taxon>Chordata</taxon>
        <taxon>Craniata</taxon>
        <taxon>Vertebrata</taxon>
        <taxon>Euteleostomi</taxon>
        <taxon>Coelacanthiformes</taxon>
        <taxon>Coelacanthidae</taxon>
        <taxon>Latimeria</taxon>
    </lineage>
</organism>
<reference evidence="7" key="3">
    <citation type="submission" date="2025-09" db="UniProtKB">
        <authorList>
            <consortium name="Ensembl"/>
        </authorList>
    </citation>
    <scope>IDENTIFICATION</scope>
</reference>
<feature type="domain" description="EF-hand" evidence="6">
    <location>
        <begin position="132"/>
        <end position="167"/>
    </location>
</feature>
<dbReference type="PANTHER" id="PTHR23055:SF80">
    <property type="entry name" value="GUANYLYL CYCLASE-ACTIVATING PROTEIN 3"/>
    <property type="match status" value="1"/>
</dbReference>
<evidence type="ECO:0000256" key="1">
    <source>
        <dbReference type="ARBA" id="ARBA00022707"/>
    </source>
</evidence>
<dbReference type="SMART" id="SM00054">
    <property type="entry name" value="EFh"/>
    <property type="match status" value="3"/>
</dbReference>
<name>H3BBA8_LATCH</name>
<dbReference type="EMBL" id="AFYH01049615">
    <property type="status" value="NOT_ANNOTATED_CDS"/>
    <property type="molecule type" value="Genomic_DNA"/>
</dbReference>
<keyword evidence="2" id="KW-0479">Metal-binding</keyword>
<dbReference type="CDD" id="cd00051">
    <property type="entry name" value="EFh"/>
    <property type="match status" value="2"/>
</dbReference>
<evidence type="ECO:0000313" key="7">
    <source>
        <dbReference type="Ensembl" id="ENSLACP00000019179.1"/>
    </source>
</evidence>
<evidence type="ECO:0000256" key="3">
    <source>
        <dbReference type="ARBA" id="ARBA00022737"/>
    </source>
</evidence>